<organism evidence="2">
    <name type="scientific">Rhizophora mucronata</name>
    <name type="common">Asiatic mangrove</name>
    <dbReference type="NCBI Taxonomy" id="61149"/>
    <lineage>
        <taxon>Eukaryota</taxon>
        <taxon>Viridiplantae</taxon>
        <taxon>Streptophyta</taxon>
        <taxon>Embryophyta</taxon>
        <taxon>Tracheophyta</taxon>
        <taxon>Spermatophyta</taxon>
        <taxon>Magnoliopsida</taxon>
        <taxon>eudicotyledons</taxon>
        <taxon>Gunneridae</taxon>
        <taxon>Pentapetalae</taxon>
        <taxon>rosids</taxon>
        <taxon>fabids</taxon>
        <taxon>Malpighiales</taxon>
        <taxon>Rhizophoraceae</taxon>
        <taxon>Rhizophora</taxon>
    </lineage>
</organism>
<dbReference type="EMBL" id="GGEC01058758">
    <property type="protein sequence ID" value="MBX39242.1"/>
    <property type="molecule type" value="Transcribed_RNA"/>
</dbReference>
<sequence length="88" mass="9679">MDNPEGDINSSKGSGIQRNKKPAVAKNSPVLDFDFAHPPNSAVWVLSDADEDTWTPFIGGKKVPEHEKQKWADAFASLNTAYYGEKKS</sequence>
<proteinExistence type="predicted"/>
<evidence type="ECO:0000256" key="1">
    <source>
        <dbReference type="SAM" id="MobiDB-lite"/>
    </source>
</evidence>
<protein>
    <submittedName>
        <fullName evidence="2">Uncharacterized protein</fullName>
    </submittedName>
</protein>
<name>A0A2P2N9U9_RHIMU</name>
<dbReference type="AlphaFoldDB" id="A0A2P2N9U9"/>
<feature type="compositionally biased region" description="Polar residues" evidence="1">
    <location>
        <begin position="8"/>
        <end position="17"/>
    </location>
</feature>
<evidence type="ECO:0000313" key="2">
    <source>
        <dbReference type="EMBL" id="MBX39242.1"/>
    </source>
</evidence>
<feature type="region of interest" description="Disordered" evidence="1">
    <location>
        <begin position="1"/>
        <end position="24"/>
    </location>
</feature>
<reference evidence="2" key="1">
    <citation type="submission" date="2018-02" db="EMBL/GenBank/DDBJ databases">
        <title>Rhizophora mucronata_Transcriptome.</title>
        <authorList>
            <person name="Meera S.P."/>
            <person name="Sreeshan A."/>
            <person name="Augustine A."/>
        </authorList>
    </citation>
    <scope>NUCLEOTIDE SEQUENCE</scope>
    <source>
        <tissue evidence="2">Leaf</tissue>
    </source>
</reference>
<accession>A0A2P2N9U9</accession>